<dbReference type="EMBL" id="AFRT01003282">
    <property type="protein sequence ID" value="ELU36516.1"/>
    <property type="molecule type" value="Genomic_DNA"/>
</dbReference>
<evidence type="ECO:0000313" key="2">
    <source>
        <dbReference type="Proteomes" id="UP000011668"/>
    </source>
</evidence>
<protein>
    <submittedName>
        <fullName evidence="1">Uncharacterized protein</fullName>
    </submittedName>
</protein>
<dbReference type="HOGENOM" id="CLU_3088920_0_0_1"/>
<name>L8WEA0_THACA</name>
<reference evidence="1 2" key="1">
    <citation type="journal article" date="2013" name="Nat. Commun.">
        <title>The evolution and pathogenic mechanisms of the rice sheath blight pathogen.</title>
        <authorList>
            <person name="Zheng A."/>
            <person name="Lin R."/>
            <person name="Xu L."/>
            <person name="Qin P."/>
            <person name="Tang C."/>
            <person name="Ai P."/>
            <person name="Zhang D."/>
            <person name="Liu Y."/>
            <person name="Sun Z."/>
            <person name="Feng H."/>
            <person name="Wang Y."/>
            <person name="Chen Y."/>
            <person name="Liang X."/>
            <person name="Fu R."/>
            <person name="Li Q."/>
            <person name="Zhang J."/>
            <person name="Yu X."/>
            <person name="Xie Z."/>
            <person name="Ding L."/>
            <person name="Guan P."/>
            <person name="Tang J."/>
            <person name="Liang Y."/>
            <person name="Wang S."/>
            <person name="Deng Q."/>
            <person name="Li S."/>
            <person name="Zhu J."/>
            <person name="Wang L."/>
            <person name="Liu H."/>
            <person name="Li P."/>
        </authorList>
    </citation>
    <scope>NUCLEOTIDE SEQUENCE [LARGE SCALE GENOMIC DNA]</scope>
    <source>
        <strain evidence="2">AG-1 IA</strain>
    </source>
</reference>
<comment type="caution">
    <text evidence="1">The sequence shown here is derived from an EMBL/GenBank/DDBJ whole genome shotgun (WGS) entry which is preliminary data.</text>
</comment>
<sequence>MTNELDRDVTACWTMHGPGSVASNHALFDFPPLSLFLSHDAVVVSSKRIGWS</sequence>
<evidence type="ECO:0000313" key="1">
    <source>
        <dbReference type="EMBL" id="ELU36516.1"/>
    </source>
</evidence>
<organism evidence="1 2">
    <name type="scientific">Thanatephorus cucumeris (strain AG1-IA)</name>
    <name type="common">Rice sheath blight fungus</name>
    <name type="synonym">Rhizoctonia solani</name>
    <dbReference type="NCBI Taxonomy" id="983506"/>
    <lineage>
        <taxon>Eukaryota</taxon>
        <taxon>Fungi</taxon>
        <taxon>Dikarya</taxon>
        <taxon>Basidiomycota</taxon>
        <taxon>Agaricomycotina</taxon>
        <taxon>Agaricomycetes</taxon>
        <taxon>Cantharellales</taxon>
        <taxon>Ceratobasidiaceae</taxon>
        <taxon>Rhizoctonia</taxon>
        <taxon>Rhizoctonia solani AG-1</taxon>
    </lineage>
</organism>
<proteinExistence type="predicted"/>
<dbReference type="Proteomes" id="UP000011668">
    <property type="component" value="Unassembled WGS sequence"/>
</dbReference>
<accession>L8WEA0</accession>
<dbReference type="AlphaFoldDB" id="L8WEA0"/>
<gene>
    <name evidence="1" type="ORF">AG1IA_09454</name>
</gene>
<keyword evidence="2" id="KW-1185">Reference proteome</keyword>